<dbReference type="InterPro" id="IPR001173">
    <property type="entry name" value="Glyco_trans_2-like"/>
</dbReference>
<dbReference type="Gene3D" id="3.90.550.10">
    <property type="entry name" value="Spore Coat Polysaccharide Biosynthesis Protein SpsA, Chain A"/>
    <property type="match status" value="1"/>
</dbReference>
<evidence type="ECO:0000256" key="2">
    <source>
        <dbReference type="ARBA" id="ARBA00022676"/>
    </source>
</evidence>
<reference evidence="5 6" key="1">
    <citation type="submission" date="2022-02" db="EMBL/GenBank/DDBJ databases">
        <authorList>
            <person name="Min J."/>
        </authorList>
    </citation>
    <scope>NUCLEOTIDE SEQUENCE [LARGE SCALE GENOMIC DNA]</scope>
    <source>
        <strain evidence="5 6">GR10-1</strain>
    </source>
</reference>
<feature type="domain" description="Glycosyltransferase 2-like" evidence="4">
    <location>
        <begin position="5"/>
        <end position="179"/>
    </location>
</feature>
<evidence type="ECO:0000313" key="6">
    <source>
        <dbReference type="Proteomes" id="UP001202248"/>
    </source>
</evidence>
<evidence type="ECO:0000256" key="1">
    <source>
        <dbReference type="ARBA" id="ARBA00006739"/>
    </source>
</evidence>
<dbReference type="EMBL" id="JAKWBL010000001">
    <property type="protein sequence ID" value="MCH5597742.1"/>
    <property type="molecule type" value="Genomic_DNA"/>
</dbReference>
<dbReference type="PANTHER" id="PTHR43179">
    <property type="entry name" value="RHAMNOSYLTRANSFERASE WBBL"/>
    <property type="match status" value="1"/>
</dbReference>
<protein>
    <submittedName>
        <fullName evidence="5">Glycosyltransferase family 2 protein</fullName>
    </submittedName>
</protein>
<keyword evidence="2" id="KW-0328">Glycosyltransferase</keyword>
<name>A0ABS9SH98_9BACT</name>
<evidence type="ECO:0000259" key="4">
    <source>
        <dbReference type="Pfam" id="PF00535"/>
    </source>
</evidence>
<keyword evidence="6" id="KW-1185">Reference proteome</keyword>
<dbReference type="InterPro" id="IPR029044">
    <property type="entry name" value="Nucleotide-diphossugar_trans"/>
</dbReference>
<evidence type="ECO:0000256" key="3">
    <source>
        <dbReference type="ARBA" id="ARBA00022679"/>
    </source>
</evidence>
<gene>
    <name evidence="5" type="ORF">MKP09_07390</name>
</gene>
<dbReference type="SUPFAM" id="SSF53448">
    <property type="entry name" value="Nucleotide-diphospho-sugar transferases"/>
    <property type="match status" value="1"/>
</dbReference>
<sequence>MPLTSIITVNYNQPAVTIDFLKSVKRFTDVNEVELILVDNAPNENRMKDFITAYPDLIYIHSSKNLGYAGGNNLGIRNAKGYYILLLNNDTEITPGFLSAMVNEMEHNRHIGLLSPLIKYYESKKTIQYAGFTEMNYITARNTGIGAREEDKGQYSNDSRETGFCHGAAVMCRRTDLDKAGLMDENYFLYYEELDWCEKFKRIGKKYGLPVKQSSITKSRSALGKQAR</sequence>
<organism evidence="5 6">
    <name type="scientific">Niabella ginsengisoli</name>
    <dbReference type="NCBI Taxonomy" id="522298"/>
    <lineage>
        <taxon>Bacteria</taxon>
        <taxon>Pseudomonadati</taxon>
        <taxon>Bacteroidota</taxon>
        <taxon>Chitinophagia</taxon>
        <taxon>Chitinophagales</taxon>
        <taxon>Chitinophagaceae</taxon>
        <taxon>Niabella</taxon>
    </lineage>
</organism>
<dbReference type="PANTHER" id="PTHR43179:SF12">
    <property type="entry name" value="GALACTOFURANOSYLTRANSFERASE GLFT2"/>
    <property type="match status" value="1"/>
</dbReference>
<dbReference type="Pfam" id="PF00535">
    <property type="entry name" value="Glycos_transf_2"/>
    <property type="match status" value="1"/>
</dbReference>
<accession>A0ABS9SH98</accession>
<proteinExistence type="inferred from homology"/>
<dbReference type="RefSeq" id="WP_240827110.1">
    <property type="nucleotide sequence ID" value="NZ_JAKWBL010000001.1"/>
</dbReference>
<dbReference type="CDD" id="cd04186">
    <property type="entry name" value="GT_2_like_c"/>
    <property type="match status" value="1"/>
</dbReference>
<comment type="similarity">
    <text evidence="1">Belongs to the glycosyltransferase 2 family.</text>
</comment>
<evidence type="ECO:0000313" key="5">
    <source>
        <dbReference type="EMBL" id="MCH5597742.1"/>
    </source>
</evidence>
<dbReference type="Proteomes" id="UP001202248">
    <property type="component" value="Unassembled WGS sequence"/>
</dbReference>
<comment type="caution">
    <text evidence="5">The sequence shown here is derived from an EMBL/GenBank/DDBJ whole genome shotgun (WGS) entry which is preliminary data.</text>
</comment>
<keyword evidence="3" id="KW-0808">Transferase</keyword>